<accession>A0A1J5P889</accession>
<dbReference type="InterPro" id="IPR038717">
    <property type="entry name" value="Tc1-like_DDE_dom"/>
</dbReference>
<dbReference type="Pfam" id="PF13358">
    <property type="entry name" value="DDE_3"/>
    <property type="match status" value="1"/>
</dbReference>
<reference evidence="2" key="1">
    <citation type="submission" date="2016-10" db="EMBL/GenBank/DDBJ databases">
        <title>Sequence of Gallionella enrichment culture.</title>
        <authorList>
            <person name="Poehlein A."/>
            <person name="Muehling M."/>
            <person name="Daniel R."/>
        </authorList>
    </citation>
    <scope>NUCLEOTIDE SEQUENCE</scope>
</reference>
<evidence type="ECO:0000259" key="1">
    <source>
        <dbReference type="Pfam" id="PF13358"/>
    </source>
</evidence>
<sequence length="111" mass="12744">MIEFFEALAADAGRKVFLILDNLGVHHCKPVKAWLAEHRAQMEVFYLPSYSPELNPEERLNADLKHVIRRKVPARSKAKLRAATEEHMAVISSEPERVKAYFRDPNVKYAA</sequence>
<gene>
    <name evidence="2" type="ORF">GALL_509970</name>
</gene>
<protein>
    <recommendedName>
        <fullName evidence="1">Tc1-like transposase DDE domain-containing protein</fullName>
    </recommendedName>
</protein>
<dbReference type="GO" id="GO:0003676">
    <property type="term" value="F:nucleic acid binding"/>
    <property type="evidence" value="ECO:0007669"/>
    <property type="project" value="InterPro"/>
</dbReference>
<dbReference type="AlphaFoldDB" id="A0A1J5P889"/>
<name>A0A1J5P889_9ZZZZ</name>
<dbReference type="EMBL" id="MLJW01005933">
    <property type="protein sequence ID" value="OIQ67426.1"/>
    <property type="molecule type" value="Genomic_DNA"/>
</dbReference>
<feature type="domain" description="Tc1-like transposase DDE" evidence="1">
    <location>
        <begin position="2"/>
        <end position="80"/>
    </location>
</feature>
<dbReference type="InterPro" id="IPR036397">
    <property type="entry name" value="RNaseH_sf"/>
</dbReference>
<organism evidence="2">
    <name type="scientific">mine drainage metagenome</name>
    <dbReference type="NCBI Taxonomy" id="410659"/>
    <lineage>
        <taxon>unclassified sequences</taxon>
        <taxon>metagenomes</taxon>
        <taxon>ecological metagenomes</taxon>
    </lineage>
</organism>
<dbReference type="Gene3D" id="3.30.420.10">
    <property type="entry name" value="Ribonuclease H-like superfamily/Ribonuclease H"/>
    <property type="match status" value="1"/>
</dbReference>
<proteinExistence type="predicted"/>
<evidence type="ECO:0000313" key="2">
    <source>
        <dbReference type="EMBL" id="OIQ67426.1"/>
    </source>
</evidence>
<comment type="caution">
    <text evidence="2">The sequence shown here is derived from an EMBL/GenBank/DDBJ whole genome shotgun (WGS) entry which is preliminary data.</text>
</comment>